<reference evidence="4" key="1">
    <citation type="submission" date="2016-10" db="EMBL/GenBank/DDBJ databases">
        <authorList>
            <person name="Varghese N."/>
            <person name="Submissions S."/>
        </authorList>
    </citation>
    <scope>NUCLEOTIDE SEQUENCE [LARGE SCALE GENOMIC DNA]</scope>
    <source>
        <strain evidence="4">UNC178MFTsu3.1</strain>
    </source>
</reference>
<feature type="signal peptide" evidence="1">
    <location>
        <begin position="1"/>
        <end position="21"/>
    </location>
</feature>
<dbReference type="RefSeq" id="WP_035322426.1">
    <property type="nucleotide sequence ID" value="NZ_FONH01000010.1"/>
</dbReference>
<evidence type="ECO:0000313" key="3">
    <source>
        <dbReference type="EMBL" id="SFF21643.1"/>
    </source>
</evidence>
<keyword evidence="1" id="KW-0732">Signal</keyword>
<proteinExistence type="predicted"/>
<dbReference type="STRING" id="500610.SAMN02799615_02770"/>
<accession>A0A1I2GWV8</accession>
<dbReference type="InterPro" id="IPR001466">
    <property type="entry name" value="Beta-lactam-related"/>
</dbReference>
<dbReference type="PANTHER" id="PTHR46825">
    <property type="entry name" value="D-ALANYL-D-ALANINE-CARBOXYPEPTIDASE/ENDOPEPTIDASE AMPH"/>
    <property type="match status" value="1"/>
</dbReference>
<dbReference type="Proteomes" id="UP000199477">
    <property type="component" value="Unassembled WGS sequence"/>
</dbReference>
<feature type="domain" description="Beta-lactamase-related" evidence="2">
    <location>
        <begin position="28"/>
        <end position="364"/>
    </location>
</feature>
<sequence>MRRLAKTLLAALAFAAGAASAQTPKERFDPLVDAVVARYHLPGIAVGVIENGQVVYRRTAGELALGSGQPVTNDTLFKIASNSKAMTATLLARLVQQGKLRWDDPVKRWIPAFRMFDPWVTEHMQLGDLLTHRSGLGEGAGDLMLWPEPNAFTRKDIVAALAYLKPRYDFRAGYAYDNLLYVVAGEVAAAAGGAPYETLLRREVFQPLGLSRCQVGSWRRDALAPVAVPHARRDDGFVALAPADPQVHPSTMEAAGGVQCSLDDMLAWARQWLAPTADQLAWLPQAQRDKLWTPYTPMPISAQRRAWDGTRLYAYGYGWRIADVDGALTVSHTGTLSGMYSALYLLPDRRDGFVVLINGDAEDARTVLIEVLLKQFTAPDKARGVAAYANELAAKESHRHASRVPDTSARRPATRKELAGLLGIWRDPWFGEVRLCPRGDGVAFEAAKSPRLRGPVLRVGNQYLVQWEHGDAEAWLHAPTDKAGNLHMSKVDPDADFSYDFEDLAFKRVRDCD</sequence>
<evidence type="ECO:0000313" key="4">
    <source>
        <dbReference type="Proteomes" id="UP000199477"/>
    </source>
</evidence>
<protein>
    <submittedName>
        <fullName evidence="3">CubicO group peptidase, beta-lactamase class C family</fullName>
    </submittedName>
</protein>
<dbReference type="SUPFAM" id="SSF56601">
    <property type="entry name" value="beta-lactamase/transpeptidase-like"/>
    <property type="match status" value="1"/>
</dbReference>
<gene>
    <name evidence="3" type="ORF">SAMN02799615_02770</name>
</gene>
<keyword evidence="4" id="KW-1185">Reference proteome</keyword>
<name>A0A1I2GWV8_9GAMM</name>
<dbReference type="InterPro" id="IPR050491">
    <property type="entry name" value="AmpC-like"/>
</dbReference>
<dbReference type="AlphaFoldDB" id="A0A1I2GWV8"/>
<dbReference type="Gene3D" id="3.40.710.10">
    <property type="entry name" value="DD-peptidase/beta-lactamase superfamily"/>
    <property type="match status" value="1"/>
</dbReference>
<dbReference type="InterPro" id="IPR012338">
    <property type="entry name" value="Beta-lactam/transpept-like"/>
</dbReference>
<feature type="chain" id="PRO_5011744462" evidence="1">
    <location>
        <begin position="22"/>
        <end position="513"/>
    </location>
</feature>
<evidence type="ECO:0000256" key="1">
    <source>
        <dbReference type="SAM" id="SignalP"/>
    </source>
</evidence>
<organism evidence="3 4">
    <name type="scientific">Dyella marensis</name>
    <dbReference type="NCBI Taxonomy" id="500610"/>
    <lineage>
        <taxon>Bacteria</taxon>
        <taxon>Pseudomonadati</taxon>
        <taxon>Pseudomonadota</taxon>
        <taxon>Gammaproteobacteria</taxon>
        <taxon>Lysobacterales</taxon>
        <taxon>Rhodanobacteraceae</taxon>
        <taxon>Dyella</taxon>
    </lineage>
</organism>
<dbReference type="Pfam" id="PF00144">
    <property type="entry name" value="Beta-lactamase"/>
    <property type="match status" value="1"/>
</dbReference>
<evidence type="ECO:0000259" key="2">
    <source>
        <dbReference type="Pfam" id="PF00144"/>
    </source>
</evidence>
<dbReference type="EMBL" id="FONH01000010">
    <property type="protein sequence ID" value="SFF21643.1"/>
    <property type="molecule type" value="Genomic_DNA"/>
</dbReference>
<dbReference type="PANTHER" id="PTHR46825:SF15">
    <property type="entry name" value="BETA-LACTAMASE-RELATED DOMAIN-CONTAINING PROTEIN"/>
    <property type="match status" value="1"/>
</dbReference>